<dbReference type="AlphaFoldDB" id="M2AGA1"/>
<dbReference type="EMBL" id="ANMO01000133">
    <property type="protein sequence ID" value="EMB16140.1"/>
    <property type="molecule type" value="Genomic_DNA"/>
</dbReference>
<dbReference type="PATRIC" id="fig|1263867.3.peg.3381"/>
<dbReference type="Proteomes" id="UP000011529">
    <property type="component" value="Unassembled WGS sequence"/>
</dbReference>
<gene>
    <name evidence="1" type="ORF">RE6C_03164</name>
</gene>
<sequence length="44" mass="5257">MEEILLARFRSEEEGVGDARPAEVCWNKRRLLTVKRHQTHHLPF</sequence>
<accession>M2AGA1</accession>
<protein>
    <submittedName>
        <fullName evidence="1">Uncharacterized protein</fullName>
    </submittedName>
</protein>
<name>M2AGA1_9BACT</name>
<evidence type="ECO:0000313" key="2">
    <source>
        <dbReference type="Proteomes" id="UP000011529"/>
    </source>
</evidence>
<reference evidence="1" key="1">
    <citation type="submission" date="2012-11" db="EMBL/GenBank/DDBJ databases">
        <title>Permanent draft genomes of Rhodopirellula europaea strain SH398 and 6C.</title>
        <authorList>
            <person name="Richter M."/>
            <person name="Richter-Heitmann T."/>
            <person name="Frank C."/>
            <person name="Harder J."/>
            <person name="Glockner F.O."/>
        </authorList>
    </citation>
    <scope>NUCLEOTIDE SEQUENCE</scope>
    <source>
        <strain evidence="1">6C</strain>
    </source>
</reference>
<reference evidence="1" key="2">
    <citation type="journal article" date="2013" name="Mar. Genomics">
        <title>Expression of sulfatases in Rhodopirellula baltica and the diversity of sulfatases in the genus Rhodopirellula.</title>
        <authorList>
            <person name="Wegner C.E."/>
            <person name="Richter-Heitmann T."/>
            <person name="Klindworth A."/>
            <person name="Klockow C."/>
            <person name="Richter M."/>
            <person name="Achstetter T."/>
            <person name="Glockner F.O."/>
            <person name="Harder J."/>
        </authorList>
    </citation>
    <scope>NUCLEOTIDE SEQUENCE [LARGE SCALE GENOMIC DNA]</scope>
    <source>
        <strain evidence="1">6C</strain>
    </source>
</reference>
<keyword evidence="2" id="KW-1185">Reference proteome</keyword>
<proteinExistence type="predicted"/>
<comment type="caution">
    <text evidence="1">The sequence shown here is derived from an EMBL/GenBank/DDBJ whole genome shotgun (WGS) entry which is preliminary data.</text>
</comment>
<organism evidence="1 2">
    <name type="scientific">Rhodopirellula europaea 6C</name>
    <dbReference type="NCBI Taxonomy" id="1263867"/>
    <lineage>
        <taxon>Bacteria</taxon>
        <taxon>Pseudomonadati</taxon>
        <taxon>Planctomycetota</taxon>
        <taxon>Planctomycetia</taxon>
        <taxon>Pirellulales</taxon>
        <taxon>Pirellulaceae</taxon>
        <taxon>Rhodopirellula</taxon>
    </lineage>
</organism>
<evidence type="ECO:0000313" key="1">
    <source>
        <dbReference type="EMBL" id="EMB16140.1"/>
    </source>
</evidence>